<dbReference type="CDD" id="cd17574">
    <property type="entry name" value="REC_OmpR"/>
    <property type="match status" value="1"/>
</dbReference>
<dbReference type="InterPro" id="IPR013655">
    <property type="entry name" value="PAS_fold_3"/>
</dbReference>
<dbReference type="Pfam" id="PF08447">
    <property type="entry name" value="PAS_3"/>
    <property type="match status" value="4"/>
</dbReference>
<dbReference type="EMBL" id="JAENHM010000044">
    <property type="protein sequence ID" value="MBK1838527.1"/>
    <property type="molecule type" value="Genomic_DNA"/>
</dbReference>
<evidence type="ECO:0000256" key="4">
    <source>
        <dbReference type="ARBA" id="ARBA00022679"/>
    </source>
</evidence>
<keyword evidence="3 6" id="KW-0597">Phosphoprotein</keyword>
<name>A0ABS1F538_9PROT</name>
<dbReference type="PROSITE" id="PS50110">
    <property type="entry name" value="RESPONSE_REGULATORY"/>
    <property type="match status" value="2"/>
</dbReference>
<dbReference type="Pfam" id="PF02518">
    <property type="entry name" value="HATPase_c"/>
    <property type="match status" value="1"/>
</dbReference>
<dbReference type="Pfam" id="PF00512">
    <property type="entry name" value="HisKA"/>
    <property type="match status" value="1"/>
</dbReference>
<feature type="domain" description="PAC" evidence="11">
    <location>
        <begin position="403"/>
        <end position="455"/>
    </location>
</feature>
<dbReference type="SUPFAM" id="SSF55781">
    <property type="entry name" value="GAF domain-like"/>
    <property type="match status" value="1"/>
</dbReference>
<dbReference type="SMART" id="SM00065">
    <property type="entry name" value="GAF"/>
    <property type="match status" value="1"/>
</dbReference>
<reference evidence="13" key="1">
    <citation type="submission" date="2021-01" db="EMBL/GenBank/DDBJ databases">
        <title>Genome public.</title>
        <authorList>
            <person name="Liu C."/>
            <person name="Sun Q."/>
        </authorList>
    </citation>
    <scope>NUCLEOTIDE SEQUENCE [LARGE SCALE GENOMIC DNA]</scope>
    <source>
        <strain evidence="13">YIM B02556</strain>
    </source>
</reference>
<dbReference type="Gene3D" id="3.30.565.10">
    <property type="entry name" value="Histidine kinase-like ATPase, C-terminal domain"/>
    <property type="match status" value="1"/>
</dbReference>
<evidence type="ECO:0000259" key="11">
    <source>
        <dbReference type="PROSITE" id="PS50113"/>
    </source>
</evidence>
<sequence>MPPAQASHSDTLSGGHLAQLLGRREKQHELLARFGMAALKSTDIGALRQEAATLCAEGLEAELCGVLEWVKDTEGVGHLLVGAGVGWKPGVVGHRSVGVDLASPAGYSLKTGEPVVSDDIGGDPRFRCPDLLAEHGVKSTIAVVIRGEGEPFGVLEADGRREGRFDAADATFLRAVANLLGGAIDRAGDADERRRTEALLRENEAQFRGLADLIPQLTWMADAGGAVYWYNRRWYDFTGAKPGETEGWNWRSVHHPDHVDRASDGFFRAIRTGEPWEDTFPLRGKDGRYRWFLSRAVPVRGHDGRILRWLGTNTDVTEQRKAESRVTEAEKRLQLALRAARIGAWSWNLREDRIEADARLREIFDFTADEPISGSNVTGRVHPDDRPRIQEIIDTARRKRGEYDAEFRILLPSGEVRWAVARGIVTDSTPERSLTLIGVTWDTTDAKRAEEKLRLSEERFRSLVEATAAIVWNTSGAGRFEAPQPSWSCFTGQRFEELQGTGWVEAIHPDDRPHTSEAWRAARAGRTIYKAEHRLRRYDGVYRDMLVRAVPLLDAGGGVQEWVGVHTDITTRRRAEEALRETEERYRLAAQATNDAIWDWNLSSDRIHWNEAVRTLFGYGEDAAETSASWWMDHIHPDDQDHVVTGIHAVIDGGGTRWNDEYRFRRADGSYASILDRGFVLRSPIGQPLRMIGAMQDISVRKRVEEELEAARLAAEEANRAKSLFIANMSHELRTPLSAVIGYTEMLEEELADLGVDSMLPDLEKIEANARHLLNLINGVLDISKIEAGKMEVHGEDADVADLTREVAATVEALVSKKGNRLAVEVADGAGHMHTDVVKVRQCLFNLLSNAAKFTENGTVTLSVEQRARDESATPPADTVVFRVTDTGIGMTPKQVRRLFERFMQADSSTTRRFGGTGLGLAITKAFADMLGGEIAVDTASGTGTSFTLRLPADLRHGRLPGAIDHGPVRVEEVTPAQAARETILIIDDEQAMRELLARFLHREGFGVALAADGQTGLSIARQIRPRAILLDVMMPRTDGWSVLSVLKAEPDLADIPVIIVSSRREKGLALSLGAADYFTKPVDWQRLHRVLGGLSGQAPGTALVLIEADETRALLGAELERDGWRVGDAETEEEAFRQLAATVPTVILLDPFMPGLDGFAFLKALSRNPDWSRIPVIVVAAQEIGHKETEELRGRVRDIIPLAEDGSDGMIEELKEAIARLRPAPPERDKGSGPMDGTGGTDG</sequence>
<dbReference type="SUPFAM" id="SSF52172">
    <property type="entry name" value="CheY-like"/>
    <property type="match status" value="2"/>
</dbReference>
<evidence type="ECO:0000259" key="9">
    <source>
        <dbReference type="PROSITE" id="PS50110"/>
    </source>
</evidence>
<feature type="modified residue" description="4-aspartylphosphate" evidence="6">
    <location>
        <position position="1032"/>
    </location>
</feature>
<dbReference type="PROSITE" id="PS50113">
    <property type="entry name" value="PAC"/>
    <property type="match status" value="4"/>
</dbReference>
<evidence type="ECO:0000256" key="1">
    <source>
        <dbReference type="ARBA" id="ARBA00000085"/>
    </source>
</evidence>
<organism evidence="12 13">
    <name type="scientific">Azospirillum endophyticum</name>
    <dbReference type="NCBI Taxonomy" id="2800326"/>
    <lineage>
        <taxon>Bacteria</taxon>
        <taxon>Pseudomonadati</taxon>
        <taxon>Pseudomonadota</taxon>
        <taxon>Alphaproteobacteria</taxon>
        <taxon>Rhodospirillales</taxon>
        <taxon>Azospirillaceae</taxon>
        <taxon>Azospirillum</taxon>
    </lineage>
</organism>
<evidence type="ECO:0000259" key="10">
    <source>
        <dbReference type="PROSITE" id="PS50112"/>
    </source>
</evidence>
<feature type="domain" description="PAS" evidence="10">
    <location>
        <begin position="329"/>
        <end position="400"/>
    </location>
</feature>
<proteinExistence type="predicted"/>
<dbReference type="PANTHER" id="PTHR43047:SF72">
    <property type="entry name" value="OSMOSENSING HISTIDINE PROTEIN KINASE SLN1"/>
    <property type="match status" value="1"/>
</dbReference>
<dbReference type="NCBIfam" id="TIGR00229">
    <property type="entry name" value="sensory_box"/>
    <property type="match status" value="4"/>
</dbReference>
<dbReference type="SMART" id="SM00091">
    <property type="entry name" value="PAS"/>
    <property type="match status" value="4"/>
</dbReference>
<evidence type="ECO:0000259" key="8">
    <source>
        <dbReference type="PROSITE" id="PS50109"/>
    </source>
</evidence>
<dbReference type="CDD" id="cd00082">
    <property type="entry name" value="HisKA"/>
    <property type="match status" value="1"/>
</dbReference>
<feature type="domain" description="Response regulatory" evidence="9">
    <location>
        <begin position="983"/>
        <end position="1096"/>
    </location>
</feature>
<dbReference type="CDD" id="cd00130">
    <property type="entry name" value="PAS"/>
    <property type="match status" value="4"/>
</dbReference>
<dbReference type="InterPro" id="IPR005467">
    <property type="entry name" value="His_kinase_dom"/>
</dbReference>
<feature type="compositionally biased region" description="Gly residues" evidence="7">
    <location>
        <begin position="1235"/>
        <end position="1244"/>
    </location>
</feature>
<feature type="domain" description="PAS" evidence="10">
    <location>
        <begin position="203"/>
        <end position="273"/>
    </location>
</feature>
<evidence type="ECO:0000256" key="3">
    <source>
        <dbReference type="ARBA" id="ARBA00022553"/>
    </source>
</evidence>
<feature type="region of interest" description="Disordered" evidence="7">
    <location>
        <begin position="1220"/>
        <end position="1244"/>
    </location>
</feature>
<dbReference type="SUPFAM" id="SSF55785">
    <property type="entry name" value="PYP-like sensor domain (PAS domain)"/>
    <property type="match status" value="4"/>
</dbReference>
<evidence type="ECO:0000256" key="2">
    <source>
        <dbReference type="ARBA" id="ARBA00012438"/>
    </source>
</evidence>
<dbReference type="InterPro" id="IPR003018">
    <property type="entry name" value="GAF"/>
</dbReference>
<dbReference type="InterPro" id="IPR003594">
    <property type="entry name" value="HATPase_dom"/>
</dbReference>
<dbReference type="InterPro" id="IPR035965">
    <property type="entry name" value="PAS-like_dom_sf"/>
</dbReference>
<dbReference type="InterPro" id="IPR001789">
    <property type="entry name" value="Sig_transdc_resp-reg_receiver"/>
</dbReference>
<dbReference type="SMART" id="SM00387">
    <property type="entry name" value="HATPase_c"/>
    <property type="match status" value="1"/>
</dbReference>
<dbReference type="Gene3D" id="3.30.450.40">
    <property type="match status" value="1"/>
</dbReference>
<keyword evidence="5" id="KW-0418">Kinase</keyword>
<dbReference type="Proteomes" id="UP000652760">
    <property type="component" value="Unassembled WGS sequence"/>
</dbReference>
<dbReference type="SUPFAM" id="SSF47384">
    <property type="entry name" value="Homodimeric domain of signal transducing histidine kinase"/>
    <property type="match status" value="1"/>
</dbReference>
<keyword evidence="13" id="KW-1185">Reference proteome</keyword>
<dbReference type="Gene3D" id="1.10.287.130">
    <property type="match status" value="1"/>
</dbReference>
<dbReference type="SUPFAM" id="SSF55874">
    <property type="entry name" value="ATPase domain of HSP90 chaperone/DNA topoisomerase II/histidine kinase"/>
    <property type="match status" value="1"/>
</dbReference>
<dbReference type="Pfam" id="PF01590">
    <property type="entry name" value="GAF"/>
    <property type="match status" value="1"/>
</dbReference>
<dbReference type="InterPro" id="IPR036890">
    <property type="entry name" value="HATPase_C_sf"/>
</dbReference>
<dbReference type="InterPro" id="IPR001610">
    <property type="entry name" value="PAC"/>
</dbReference>
<dbReference type="PROSITE" id="PS50109">
    <property type="entry name" value="HIS_KIN"/>
    <property type="match status" value="1"/>
</dbReference>
<dbReference type="RefSeq" id="WP_200194086.1">
    <property type="nucleotide sequence ID" value="NZ_JAENHM010000044.1"/>
</dbReference>
<evidence type="ECO:0000313" key="12">
    <source>
        <dbReference type="EMBL" id="MBK1838527.1"/>
    </source>
</evidence>
<feature type="domain" description="PAC" evidence="11">
    <location>
        <begin position="276"/>
        <end position="328"/>
    </location>
</feature>
<gene>
    <name evidence="12" type="ORF">JHL17_13990</name>
</gene>
<dbReference type="InterPro" id="IPR029016">
    <property type="entry name" value="GAF-like_dom_sf"/>
</dbReference>
<dbReference type="SMART" id="SM00086">
    <property type="entry name" value="PAC"/>
    <property type="match status" value="4"/>
</dbReference>
<comment type="catalytic activity">
    <reaction evidence="1">
        <text>ATP + protein L-histidine = ADP + protein N-phospho-L-histidine.</text>
        <dbReference type="EC" id="2.7.13.3"/>
    </reaction>
</comment>
<dbReference type="PROSITE" id="PS50112">
    <property type="entry name" value="PAS"/>
    <property type="match status" value="4"/>
</dbReference>
<dbReference type="InterPro" id="IPR004358">
    <property type="entry name" value="Sig_transdc_His_kin-like_C"/>
</dbReference>
<feature type="domain" description="PAC" evidence="11">
    <location>
        <begin position="658"/>
        <end position="710"/>
    </location>
</feature>
<dbReference type="SMART" id="SM00448">
    <property type="entry name" value="REC"/>
    <property type="match status" value="2"/>
</dbReference>
<feature type="domain" description="PAS" evidence="10">
    <location>
        <begin position="456"/>
        <end position="526"/>
    </location>
</feature>
<dbReference type="Gene3D" id="2.10.70.100">
    <property type="match status" value="1"/>
</dbReference>
<dbReference type="Gene3D" id="3.30.450.20">
    <property type="entry name" value="PAS domain"/>
    <property type="match status" value="4"/>
</dbReference>
<dbReference type="PRINTS" id="PR00344">
    <property type="entry name" value="BCTRLSENSOR"/>
</dbReference>
<feature type="modified residue" description="4-aspartylphosphate" evidence="6">
    <location>
        <position position="1151"/>
    </location>
</feature>
<protein>
    <recommendedName>
        <fullName evidence="2">histidine kinase</fullName>
        <ecNumber evidence="2">2.7.13.3</ecNumber>
    </recommendedName>
</protein>
<dbReference type="SMART" id="SM00388">
    <property type="entry name" value="HisKA"/>
    <property type="match status" value="1"/>
</dbReference>
<dbReference type="CDD" id="cd16922">
    <property type="entry name" value="HATPase_EvgS-ArcB-TorS-like"/>
    <property type="match status" value="1"/>
</dbReference>
<dbReference type="EC" id="2.7.13.3" evidence="2"/>
<evidence type="ECO:0000256" key="5">
    <source>
        <dbReference type="ARBA" id="ARBA00022777"/>
    </source>
</evidence>
<evidence type="ECO:0000256" key="7">
    <source>
        <dbReference type="SAM" id="MobiDB-lite"/>
    </source>
</evidence>
<dbReference type="InterPro" id="IPR011006">
    <property type="entry name" value="CheY-like_superfamily"/>
</dbReference>
<dbReference type="InterPro" id="IPR000700">
    <property type="entry name" value="PAS-assoc_C"/>
</dbReference>
<dbReference type="PANTHER" id="PTHR43047">
    <property type="entry name" value="TWO-COMPONENT HISTIDINE PROTEIN KINASE"/>
    <property type="match status" value="1"/>
</dbReference>
<feature type="domain" description="Histidine kinase" evidence="8">
    <location>
        <begin position="728"/>
        <end position="955"/>
    </location>
</feature>
<feature type="domain" description="PAC" evidence="11">
    <location>
        <begin position="529"/>
        <end position="581"/>
    </location>
</feature>
<accession>A0ABS1F538</accession>
<feature type="domain" description="Response regulatory" evidence="9">
    <location>
        <begin position="1102"/>
        <end position="1218"/>
    </location>
</feature>
<dbReference type="InterPro" id="IPR000014">
    <property type="entry name" value="PAS"/>
</dbReference>
<comment type="caution">
    <text evidence="12">The sequence shown here is derived from an EMBL/GenBank/DDBJ whole genome shotgun (WGS) entry which is preliminary data.</text>
</comment>
<feature type="domain" description="PAS" evidence="10">
    <location>
        <begin position="582"/>
        <end position="654"/>
    </location>
</feature>
<evidence type="ECO:0000256" key="6">
    <source>
        <dbReference type="PROSITE-ProRule" id="PRU00169"/>
    </source>
</evidence>
<dbReference type="Pfam" id="PF00072">
    <property type="entry name" value="Response_reg"/>
    <property type="match status" value="2"/>
</dbReference>
<keyword evidence="4" id="KW-0808">Transferase</keyword>
<dbReference type="InterPro" id="IPR036097">
    <property type="entry name" value="HisK_dim/P_sf"/>
</dbReference>
<evidence type="ECO:0000313" key="13">
    <source>
        <dbReference type="Proteomes" id="UP000652760"/>
    </source>
</evidence>
<feature type="compositionally biased region" description="Basic and acidic residues" evidence="7">
    <location>
        <begin position="1220"/>
        <end position="1232"/>
    </location>
</feature>
<dbReference type="InterPro" id="IPR003661">
    <property type="entry name" value="HisK_dim/P_dom"/>
</dbReference>
<dbReference type="Gene3D" id="3.40.50.2300">
    <property type="match status" value="2"/>
</dbReference>